<organism evidence="4">
    <name type="scientific">Aphanomyces astaci</name>
    <name type="common">Crayfish plague agent</name>
    <dbReference type="NCBI Taxonomy" id="112090"/>
    <lineage>
        <taxon>Eukaryota</taxon>
        <taxon>Sar</taxon>
        <taxon>Stramenopiles</taxon>
        <taxon>Oomycota</taxon>
        <taxon>Saprolegniomycetes</taxon>
        <taxon>Saprolegniales</taxon>
        <taxon>Verrucalvaceae</taxon>
        <taxon>Aphanomyces</taxon>
    </lineage>
</organism>
<dbReference type="InterPro" id="IPR000048">
    <property type="entry name" value="IQ_motif_EF-hand-BS"/>
</dbReference>
<dbReference type="VEuPathDB" id="FungiDB:H257_03740"/>
<dbReference type="CDD" id="cd16677">
    <property type="entry name" value="RING-H2_RNF32_rpt1"/>
    <property type="match status" value="1"/>
</dbReference>
<dbReference type="RefSeq" id="XP_009826261.1">
    <property type="nucleotide sequence ID" value="XM_009827959.1"/>
</dbReference>
<dbReference type="GeneID" id="20805736"/>
<keyword evidence="1" id="KW-0862">Zinc</keyword>
<name>W4GZZ8_APHAT</name>
<dbReference type="GO" id="GO:0008270">
    <property type="term" value="F:zinc ion binding"/>
    <property type="evidence" value="ECO:0007669"/>
    <property type="project" value="UniProtKB-KW"/>
</dbReference>
<keyword evidence="1" id="KW-0479">Metal-binding</keyword>
<dbReference type="Pfam" id="PF13639">
    <property type="entry name" value="zf-RING_2"/>
    <property type="match status" value="2"/>
</dbReference>
<reference evidence="4" key="1">
    <citation type="submission" date="2013-12" db="EMBL/GenBank/DDBJ databases">
        <title>The Genome Sequence of Aphanomyces astaci APO3.</title>
        <authorList>
            <consortium name="The Broad Institute Genomics Platform"/>
            <person name="Russ C."/>
            <person name="Tyler B."/>
            <person name="van West P."/>
            <person name="Dieguez-Uribeondo J."/>
            <person name="Young S.K."/>
            <person name="Zeng Q."/>
            <person name="Gargeya S."/>
            <person name="Fitzgerald M."/>
            <person name="Abouelleil A."/>
            <person name="Alvarado L."/>
            <person name="Chapman S.B."/>
            <person name="Gainer-Dewar J."/>
            <person name="Goldberg J."/>
            <person name="Griggs A."/>
            <person name="Gujja S."/>
            <person name="Hansen M."/>
            <person name="Howarth C."/>
            <person name="Imamovic A."/>
            <person name="Ireland A."/>
            <person name="Larimer J."/>
            <person name="McCowan C."/>
            <person name="Murphy C."/>
            <person name="Pearson M."/>
            <person name="Poon T.W."/>
            <person name="Priest M."/>
            <person name="Roberts A."/>
            <person name="Saif S."/>
            <person name="Shea T."/>
            <person name="Sykes S."/>
            <person name="Wortman J."/>
            <person name="Nusbaum C."/>
            <person name="Birren B."/>
        </authorList>
    </citation>
    <scope>NUCLEOTIDE SEQUENCE [LARGE SCALE GENOMIC DNA]</scope>
    <source>
        <strain evidence="4">APO3</strain>
    </source>
</reference>
<evidence type="ECO:0000256" key="1">
    <source>
        <dbReference type="PROSITE-ProRule" id="PRU00175"/>
    </source>
</evidence>
<keyword evidence="1" id="KW-0863">Zinc-finger</keyword>
<dbReference type="CDD" id="cd16678">
    <property type="entry name" value="RING-H2_RNF32_rpt2"/>
    <property type="match status" value="1"/>
</dbReference>
<dbReference type="Pfam" id="PF00612">
    <property type="entry name" value="IQ"/>
    <property type="match status" value="1"/>
</dbReference>
<dbReference type="EMBL" id="KI913119">
    <property type="protein sequence ID" value="ETV84569.1"/>
    <property type="molecule type" value="Genomic_DNA"/>
</dbReference>
<dbReference type="OrthoDB" id="8062037at2759"/>
<dbReference type="Gene3D" id="4.10.1060.10">
    <property type="entry name" value="Zinc finger, RanBP2-type"/>
    <property type="match status" value="1"/>
</dbReference>
<dbReference type="STRING" id="112090.W4GZZ8"/>
<dbReference type="SMART" id="SM00184">
    <property type="entry name" value="RING"/>
    <property type="match status" value="2"/>
</dbReference>
<sequence>MPPPPSTKPRPPAKRLVTAGQGLSTSLVNAAALQDHLVRSLNLSMPARVKLGKTKAALPPSQPSSRSTPPQVQTPDLTTGYRNVWVCDSCTLENAEESGSRCSACGSFKPNNRRSKLSLAQKKGLVQAPPPKLSQNQWEDCEAKAEERGDTMHPCSICRESFGVQPKVILSCSHMFHHNCLASFERFLRTNQRVCPLCRKQNYQKRHTNQGERGYRIQCAVKIQTFVRGYFARRRFPALLRQYFKSGNGSPRRRQEFYASKISNISDRIVDAIEAREDSIDALLATFDKSLTLSRHVFNNEQCDDDGGHVMTSDKWNAMLEKAALRDEKECPICINAIDSSTAKLVALLSCSHVLHADCLHAFEAFNIYEVHLCPVCRSNYESRAVNSDMTFAA</sequence>
<dbReference type="SMART" id="SM00015">
    <property type="entry name" value="IQ"/>
    <property type="match status" value="1"/>
</dbReference>
<feature type="domain" description="RING-type" evidence="3">
    <location>
        <begin position="331"/>
        <end position="378"/>
    </location>
</feature>
<accession>W4GZZ8</accession>
<dbReference type="PANTHER" id="PTHR14991:SF0">
    <property type="entry name" value="RING FINGER PROTEIN 32"/>
    <property type="match status" value="1"/>
</dbReference>
<dbReference type="SUPFAM" id="SSF57850">
    <property type="entry name" value="RING/U-box"/>
    <property type="match status" value="2"/>
</dbReference>
<evidence type="ECO:0000259" key="3">
    <source>
        <dbReference type="PROSITE" id="PS50089"/>
    </source>
</evidence>
<evidence type="ECO:0000256" key="2">
    <source>
        <dbReference type="SAM" id="MobiDB-lite"/>
    </source>
</evidence>
<gene>
    <name evidence="4" type="ORF">H257_03740</name>
</gene>
<dbReference type="PROSITE" id="PS50089">
    <property type="entry name" value="ZF_RING_2"/>
    <property type="match status" value="2"/>
</dbReference>
<evidence type="ECO:0000313" key="4">
    <source>
        <dbReference type="EMBL" id="ETV84569.1"/>
    </source>
</evidence>
<feature type="region of interest" description="Disordered" evidence="2">
    <location>
        <begin position="53"/>
        <end position="77"/>
    </location>
</feature>
<dbReference type="PANTHER" id="PTHR14991">
    <property type="entry name" value="RING FINGER PROTEIN 32"/>
    <property type="match status" value="1"/>
</dbReference>
<dbReference type="AlphaFoldDB" id="W4GZZ8"/>
<proteinExistence type="predicted"/>
<dbReference type="PROSITE" id="PS50096">
    <property type="entry name" value="IQ"/>
    <property type="match status" value="1"/>
</dbReference>
<feature type="compositionally biased region" description="Low complexity" evidence="2">
    <location>
        <begin position="63"/>
        <end position="75"/>
    </location>
</feature>
<dbReference type="InterPro" id="IPR001841">
    <property type="entry name" value="Znf_RING"/>
</dbReference>
<dbReference type="InterPro" id="IPR042862">
    <property type="entry name" value="RNF32"/>
</dbReference>
<protein>
    <recommendedName>
        <fullName evidence="3">RING-type domain-containing protein</fullName>
    </recommendedName>
</protein>
<feature type="domain" description="RING-type" evidence="3">
    <location>
        <begin position="155"/>
        <end position="199"/>
    </location>
</feature>
<dbReference type="InterPro" id="IPR013083">
    <property type="entry name" value="Znf_RING/FYVE/PHD"/>
</dbReference>
<dbReference type="Gene3D" id="3.30.40.10">
    <property type="entry name" value="Zinc/RING finger domain, C3HC4 (zinc finger)"/>
    <property type="match status" value="2"/>
</dbReference>